<accession>T0ZPG7</accession>
<keyword evidence="1" id="KW-0472">Membrane</keyword>
<reference evidence="2" key="1">
    <citation type="submission" date="2013-08" db="EMBL/GenBank/DDBJ databases">
        <authorList>
            <person name="Mendez C."/>
            <person name="Richter M."/>
            <person name="Ferrer M."/>
            <person name="Sanchez J."/>
        </authorList>
    </citation>
    <scope>NUCLEOTIDE SEQUENCE</scope>
</reference>
<evidence type="ECO:0000256" key="1">
    <source>
        <dbReference type="SAM" id="Phobius"/>
    </source>
</evidence>
<reference evidence="2" key="2">
    <citation type="journal article" date="2014" name="ISME J.">
        <title>Microbial stratification in low pH oxic and suboxic macroscopic growths along an acid mine drainage.</title>
        <authorList>
            <person name="Mendez-Garcia C."/>
            <person name="Mesa V."/>
            <person name="Sprenger R.R."/>
            <person name="Richter M."/>
            <person name="Diez M.S."/>
            <person name="Solano J."/>
            <person name="Bargiela R."/>
            <person name="Golyshina O.V."/>
            <person name="Manteca A."/>
            <person name="Ramos J.L."/>
            <person name="Gallego J.R."/>
            <person name="Llorente I."/>
            <person name="Martins Dos Santos V.A."/>
            <person name="Jensen O.N."/>
            <person name="Pelaez A.I."/>
            <person name="Sanchez J."/>
            <person name="Ferrer M."/>
        </authorList>
    </citation>
    <scope>NUCLEOTIDE SEQUENCE</scope>
</reference>
<feature type="transmembrane region" description="Helical" evidence="1">
    <location>
        <begin position="272"/>
        <end position="288"/>
    </location>
</feature>
<feature type="transmembrane region" description="Helical" evidence="1">
    <location>
        <begin position="230"/>
        <end position="251"/>
    </location>
</feature>
<sequence>MDPLLRHGNHYPPRIPTGSEACMSDFLTFFALTAVMGLSIFISLPLIMSRRVPVAWIVMFSAVAIGILIFLIADIFSDVASVNVGSAQYLTNPTLDALFVGGVALAYVILYFIDNRAPALAKAEGQESSIGEFNPSRVALIIAIGMGFQNLTEGLVFGFNWVAGNVTLLAVIFVGFFVQNITEGFPIGAPFMGRAERPRGRIVAYFMIGGLTTILGGVVGYLLGTNPGAYYTQILVFFDAIAIGALVYVILPMIRVAFRKEGTPMTHFSKQRLVYFGVLAGFLLGFVVNSF</sequence>
<proteinExistence type="predicted"/>
<gene>
    <name evidence="2" type="ORF">B1B_12634</name>
</gene>
<keyword evidence="1" id="KW-0812">Transmembrane</keyword>
<feature type="transmembrane region" description="Helical" evidence="1">
    <location>
        <begin position="134"/>
        <end position="152"/>
    </location>
</feature>
<evidence type="ECO:0000313" key="2">
    <source>
        <dbReference type="EMBL" id="EQD46417.1"/>
    </source>
</evidence>
<feature type="transmembrane region" description="Helical" evidence="1">
    <location>
        <begin position="158"/>
        <end position="181"/>
    </location>
</feature>
<protein>
    <submittedName>
        <fullName evidence="2">Zinc/iron permease</fullName>
    </submittedName>
</protein>
<dbReference type="AlphaFoldDB" id="T0ZPG7"/>
<feature type="transmembrane region" description="Helical" evidence="1">
    <location>
        <begin position="202"/>
        <end position="224"/>
    </location>
</feature>
<organism evidence="2">
    <name type="scientific">mine drainage metagenome</name>
    <dbReference type="NCBI Taxonomy" id="410659"/>
    <lineage>
        <taxon>unclassified sequences</taxon>
        <taxon>metagenomes</taxon>
        <taxon>ecological metagenomes</taxon>
    </lineage>
</organism>
<feature type="transmembrane region" description="Helical" evidence="1">
    <location>
        <begin position="26"/>
        <end position="47"/>
    </location>
</feature>
<feature type="transmembrane region" description="Helical" evidence="1">
    <location>
        <begin position="97"/>
        <end position="113"/>
    </location>
</feature>
<keyword evidence="1" id="KW-1133">Transmembrane helix</keyword>
<name>T0ZPG7_9ZZZZ</name>
<feature type="transmembrane region" description="Helical" evidence="1">
    <location>
        <begin position="54"/>
        <end position="77"/>
    </location>
</feature>
<comment type="caution">
    <text evidence="2">The sequence shown here is derived from an EMBL/GenBank/DDBJ whole genome shotgun (WGS) entry which is preliminary data.</text>
</comment>
<dbReference type="EMBL" id="AUZY01008289">
    <property type="protein sequence ID" value="EQD46417.1"/>
    <property type="molecule type" value="Genomic_DNA"/>
</dbReference>